<sequence length="459" mass="52569">FFFKMSAQQKIDINSLTIGQLGQFSKAVEEEINFLQESLEQLKLVRKKFISSRDTIKSVDPKEANKKYLIPLTETMFVRAKVPNPDEYLIEIGTGYYVQMNREKSMEYFERKEKYLNERVQEVEKIINDKKTTRQALVSSLQEKVAKQASTTNSQPAQVIMRDDPLSTQECEFYQKSFRENSRFDNRTNLEHRDFSVMFGKEFGTCYVTLGQTKILAKVTLSWSSTRENRKNSGFIEMFISKGNLGSTKAEPLKLEGRHLEMLRCLEYVIRETDCVDVDSLCIRINETCLQLRIDIHIIDDFGGLCDAGSIAVIGALKHCYVPMYETTAECDYIYNDLYKYGKPLTVFHTPIATTFGLWNDTGICVVDPTNREEMALDGQIIISVNNRSEVCGIYQINQIDINASKMSELVKIAEKRTKYVSDVLNKTLLLDATNRKSGVSVKPFHSLIDLNSVNTFVL</sequence>
<dbReference type="Gene3D" id="3.30.230.70">
    <property type="entry name" value="GHMP Kinase, N-terminal domain"/>
    <property type="match status" value="1"/>
</dbReference>
<dbReference type="AlphaFoldDB" id="A0AAF5CYI9"/>
<dbReference type="GO" id="GO:0034476">
    <property type="term" value="P:U5 snRNA 3'-end processing"/>
    <property type="evidence" value="ECO:0007669"/>
    <property type="project" value="TreeGrafter"/>
</dbReference>
<keyword evidence="5" id="KW-0963">Cytoplasm</keyword>
<dbReference type="CDD" id="cd23157">
    <property type="entry name" value="Prefoldin_5"/>
    <property type="match status" value="1"/>
</dbReference>
<comment type="subunit">
    <text evidence="4">Heterohexamer of two PFD-alpha type and four PFD-beta type subunits.</text>
</comment>
<evidence type="ECO:0000313" key="9">
    <source>
        <dbReference type="WBParaSite" id="TCONS_00003842.p1"/>
    </source>
</evidence>
<protein>
    <submittedName>
        <fullName evidence="9">Exoribonuclease phosphorolytic domain-containing protein</fullName>
    </submittedName>
</protein>
<dbReference type="InterPro" id="IPR015847">
    <property type="entry name" value="ExoRNase_PH_dom2"/>
</dbReference>
<dbReference type="GO" id="GO:0000467">
    <property type="term" value="P:exonucleolytic trimming to generate mature 3'-end of 5.8S rRNA from tricistronic rRNA transcript (SSU-rRNA, 5.8S rRNA, LSU-rRNA)"/>
    <property type="evidence" value="ECO:0007669"/>
    <property type="project" value="TreeGrafter"/>
</dbReference>
<evidence type="ECO:0000313" key="8">
    <source>
        <dbReference type="Proteomes" id="UP000035681"/>
    </source>
</evidence>
<dbReference type="PANTHER" id="PTHR11097">
    <property type="entry name" value="EXOSOME COMPLEX EXONUCLEASE RIBOSOMAL RNA PROCESSING PROTEIN"/>
    <property type="match status" value="1"/>
</dbReference>
<proteinExistence type="inferred from homology"/>
<evidence type="ECO:0000256" key="4">
    <source>
        <dbReference type="ARBA" id="ARBA00011695"/>
    </source>
</evidence>
<evidence type="ECO:0000256" key="3">
    <source>
        <dbReference type="ARBA" id="ARBA00006678"/>
    </source>
</evidence>
<dbReference type="InterPro" id="IPR001247">
    <property type="entry name" value="ExoRNase_PH_dom1"/>
</dbReference>
<feature type="domain" description="Exoribonuclease phosphorolytic" evidence="7">
    <location>
        <begin position="349"/>
        <end position="416"/>
    </location>
</feature>
<dbReference type="GO" id="GO:0000176">
    <property type="term" value="C:nuclear exosome (RNase complex)"/>
    <property type="evidence" value="ECO:0007669"/>
    <property type="project" value="TreeGrafter"/>
</dbReference>
<reference evidence="9" key="1">
    <citation type="submission" date="2024-02" db="UniProtKB">
        <authorList>
            <consortium name="WormBaseParasite"/>
        </authorList>
    </citation>
    <scope>IDENTIFICATION</scope>
</reference>
<dbReference type="NCBIfam" id="TIGR00293">
    <property type="entry name" value="prefoldin subunit alpha"/>
    <property type="match status" value="1"/>
</dbReference>
<dbReference type="Gene3D" id="1.10.287.370">
    <property type="match status" value="1"/>
</dbReference>
<evidence type="ECO:0000256" key="1">
    <source>
        <dbReference type="ARBA" id="ARBA00004123"/>
    </source>
</evidence>
<dbReference type="GO" id="GO:0016075">
    <property type="term" value="P:rRNA catabolic process"/>
    <property type="evidence" value="ECO:0007669"/>
    <property type="project" value="TreeGrafter"/>
</dbReference>
<comment type="similarity">
    <text evidence="3">Belongs to the RNase PH family.</text>
</comment>
<keyword evidence="8" id="KW-1185">Reference proteome</keyword>
<dbReference type="WBParaSite" id="TCONS_00003842.p1">
    <property type="protein sequence ID" value="TCONS_00003842.p1"/>
    <property type="gene ID" value="XLOC_000485"/>
</dbReference>
<evidence type="ECO:0000259" key="7">
    <source>
        <dbReference type="Pfam" id="PF03725"/>
    </source>
</evidence>
<dbReference type="GO" id="GO:0071028">
    <property type="term" value="P:nuclear mRNA surveillance"/>
    <property type="evidence" value="ECO:0007669"/>
    <property type="project" value="TreeGrafter"/>
</dbReference>
<dbReference type="PANTHER" id="PTHR11097:SF14">
    <property type="entry name" value="EXOSOME COMPLEX COMPONENT RRP45"/>
    <property type="match status" value="1"/>
</dbReference>
<dbReference type="Pfam" id="PF01138">
    <property type="entry name" value="RNase_PH"/>
    <property type="match status" value="1"/>
</dbReference>
<dbReference type="GO" id="GO:0071035">
    <property type="term" value="P:nuclear polyadenylation-dependent rRNA catabolic process"/>
    <property type="evidence" value="ECO:0007669"/>
    <property type="project" value="TreeGrafter"/>
</dbReference>
<dbReference type="SUPFAM" id="SSF46579">
    <property type="entry name" value="Prefoldin"/>
    <property type="match status" value="1"/>
</dbReference>
<dbReference type="Proteomes" id="UP000035681">
    <property type="component" value="Unplaced"/>
</dbReference>
<organism evidence="8 9">
    <name type="scientific">Strongyloides stercoralis</name>
    <name type="common">Threadworm</name>
    <dbReference type="NCBI Taxonomy" id="6248"/>
    <lineage>
        <taxon>Eukaryota</taxon>
        <taxon>Metazoa</taxon>
        <taxon>Ecdysozoa</taxon>
        <taxon>Nematoda</taxon>
        <taxon>Chromadorea</taxon>
        <taxon>Rhabditida</taxon>
        <taxon>Tylenchina</taxon>
        <taxon>Panagrolaimomorpha</taxon>
        <taxon>Strongyloidoidea</taxon>
        <taxon>Strongyloididae</taxon>
        <taxon>Strongyloides</taxon>
    </lineage>
</organism>
<feature type="domain" description="Exoribonuclease phosphorolytic" evidence="6">
    <location>
        <begin position="192"/>
        <end position="323"/>
    </location>
</feature>
<dbReference type="InterPro" id="IPR004127">
    <property type="entry name" value="Prefoldin_subunit_alpha"/>
</dbReference>
<dbReference type="InterPro" id="IPR027408">
    <property type="entry name" value="PNPase/RNase_PH_dom_sf"/>
</dbReference>
<dbReference type="GO" id="GO:0035925">
    <property type="term" value="F:mRNA 3'-UTR AU-rich region binding"/>
    <property type="evidence" value="ECO:0007669"/>
    <property type="project" value="TreeGrafter"/>
</dbReference>
<dbReference type="Pfam" id="PF02996">
    <property type="entry name" value="Prefoldin"/>
    <property type="match status" value="1"/>
</dbReference>
<dbReference type="Pfam" id="PF03725">
    <property type="entry name" value="RNase_PH_C"/>
    <property type="match status" value="1"/>
</dbReference>
<evidence type="ECO:0000259" key="6">
    <source>
        <dbReference type="Pfam" id="PF01138"/>
    </source>
</evidence>
<dbReference type="GO" id="GO:0034473">
    <property type="term" value="P:U1 snRNA 3'-end processing"/>
    <property type="evidence" value="ECO:0007669"/>
    <property type="project" value="TreeGrafter"/>
</dbReference>
<dbReference type="InterPro" id="IPR020568">
    <property type="entry name" value="Ribosomal_Su5_D2-typ_SF"/>
</dbReference>
<dbReference type="SUPFAM" id="SSF55666">
    <property type="entry name" value="Ribonuclease PH domain 2-like"/>
    <property type="match status" value="1"/>
</dbReference>
<dbReference type="InterPro" id="IPR036345">
    <property type="entry name" value="ExoRNase_PH_dom2_sf"/>
</dbReference>
<dbReference type="SUPFAM" id="SSF54211">
    <property type="entry name" value="Ribosomal protein S5 domain 2-like"/>
    <property type="match status" value="1"/>
</dbReference>
<comment type="subcellular location">
    <subcellularLocation>
        <location evidence="2">Cytoplasm</location>
    </subcellularLocation>
    <subcellularLocation>
        <location evidence="1">Nucleus</location>
    </subcellularLocation>
</comment>
<evidence type="ECO:0000256" key="5">
    <source>
        <dbReference type="ARBA" id="ARBA00022490"/>
    </source>
</evidence>
<dbReference type="InterPro" id="IPR009053">
    <property type="entry name" value="Prefoldin"/>
</dbReference>
<dbReference type="GO" id="GO:0034475">
    <property type="term" value="P:U4 snRNA 3'-end processing"/>
    <property type="evidence" value="ECO:0007669"/>
    <property type="project" value="TreeGrafter"/>
</dbReference>
<dbReference type="InterPro" id="IPR050590">
    <property type="entry name" value="Exosome_comp_Rrp42_subfam"/>
</dbReference>
<name>A0AAF5CYI9_STRER</name>
<evidence type="ECO:0000256" key="2">
    <source>
        <dbReference type="ARBA" id="ARBA00004496"/>
    </source>
</evidence>
<dbReference type="GO" id="GO:0000177">
    <property type="term" value="C:cytoplasmic exosome (RNase complex)"/>
    <property type="evidence" value="ECO:0007669"/>
    <property type="project" value="TreeGrafter"/>
</dbReference>
<dbReference type="GO" id="GO:0071038">
    <property type="term" value="P:TRAMP-dependent tRNA surveillance pathway"/>
    <property type="evidence" value="ECO:0007669"/>
    <property type="project" value="TreeGrafter"/>
</dbReference>
<accession>A0AAF5CYI9</accession>